<dbReference type="Pfam" id="PF02775">
    <property type="entry name" value="TPP_enzyme_C"/>
    <property type="match status" value="1"/>
</dbReference>
<dbReference type="InterPro" id="IPR032686">
    <property type="entry name" value="PFO_beta_C"/>
</dbReference>
<dbReference type="NCBIfam" id="TIGR02177">
    <property type="entry name" value="PorB_KorB"/>
    <property type="match status" value="1"/>
</dbReference>
<dbReference type="InterPro" id="IPR011766">
    <property type="entry name" value="TPP_enzyme_TPP-bd"/>
</dbReference>
<proteinExistence type="predicted"/>
<dbReference type="SUPFAM" id="SSF52518">
    <property type="entry name" value="Thiamin diphosphate-binding fold (THDP-binding)"/>
    <property type="match status" value="1"/>
</dbReference>
<dbReference type="GO" id="GO:0045333">
    <property type="term" value="P:cellular respiration"/>
    <property type="evidence" value="ECO:0007669"/>
    <property type="project" value="UniProtKB-ARBA"/>
</dbReference>
<keyword evidence="6" id="KW-0560">Oxidoreductase</keyword>
<evidence type="ECO:0000256" key="7">
    <source>
        <dbReference type="ARBA" id="ARBA00023004"/>
    </source>
</evidence>
<gene>
    <name evidence="12" type="ORF">COT75_00320</name>
</gene>
<dbReference type="CDD" id="cd03375">
    <property type="entry name" value="TPP_OGFOR"/>
    <property type="match status" value="1"/>
</dbReference>
<name>A0A2H0WAD7_9BACT</name>
<dbReference type="GO" id="GO:0030976">
    <property type="term" value="F:thiamine pyrophosphate binding"/>
    <property type="evidence" value="ECO:0007669"/>
    <property type="project" value="InterPro"/>
</dbReference>
<dbReference type="GO" id="GO:0016625">
    <property type="term" value="F:oxidoreductase activity, acting on the aldehyde or oxo group of donors, iron-sulfur protein as acceptor"/>
    <property type="evidence" value="ECO:0007669"/>
    <property type="project" value="UniProtKB-ARBA"/>
</dbReference>
<keyword evidence="5" id="KW-0460">Magnesium</keyword>
<comment type="cofactor">
    <cofactor evidence="1">
        <name>Mg(2+)</name>
        <dbReference type="ChEBI" id="CHEBI:18420"/>
    </cofactor>
</comment>
<evidence type="ECO:0000256" key="1">
    <source>
        <dbReference type="ARBA" id="ARBA00001946"/>
    </source>
</evidence>
<evidence type="ECO:0000256" key="8">
    <source>
        <dbReference type="ARBA" id="ARBA00023014"/>
    </source>
</evidence>
<comment type="caution">
    <text evidence="12">The sequence shown here is derived from an EMBL/GenBank/DDBJ whole genome shotgun (WGS) entry which is preliminary data.</text>
</comment>
<evidence type="ECO:0000313" key="12">
    <source>
        <dbReference type="EMBL" id="PIS09634.1"/>
    </source>
</evidence>
<dbReference type="PANTHER" id="PTHR48084:SF4">
    <property type="entry name" value="2-OXOGLUTARATE OXIDOREDUCTASE SUBUNIT KORB"/>
    <property type="match status" value="1"/>
</dbReference>
<dbReference type="InterPro" id="IPR029061">
    <property type="entry name" value="THDP-binding"/>
</dbReference>
<dbReference type="GO" id="GO:0051536">
    <property type="term" value="F:iron-sulfur cluster binding"/>
    <property type="evidence" value="ECO:0007669"/>
    <property type="project" value="UniProtKB-KW"/>
</dbReference>
<evidence type="ECO:0000259" key="11">
    <source>
        <dbReference type="Pfam" id="PF12367"/>
    </source>
</evidence>
<evidence type="ECO:0000256" key="3">
    <source>
        <dbReference type="ARBA" id="ARBA00001966"/>
    </source>
</evidence>
<keyword evidence="9" id="KW-0786">Thiamine pyrophosphate</keyword>
<keyword evidence="4" id="KW-0479">Metal-binding</keyword>
<dbReference type="Pfam" id="PF12367">
    <property type="entry name" value="PFO_beta_C"/>
    <property type="match status" value="1"/>
</dbReference>
<dbReference type="PANTHER" id="PTHR48084">
    <property type="entry name" value="2-OXOGLUTARATE OXIDOREDUCTASE SUBUNIT KORB-RELATED"/>
    <property type="match status" value="1"/>
</dbReference>
<reference evidence="13" key="1">
    <citation type="submission" date="2017-09" db="EMBL/GenBank/DDBJ databases">
        <title>Depth-based differentiation of microbial function through sediment-hosted aquifers and enrichment of novel symbionts in the deep terrestrial subsurface.</title>
        <authorList>
            <person name="Probst A.J."/>
            <person name="Ladd B."/>
            <person name="Jarett J.K."/>
            <person name="Geller-Mcgrath D.E."/>
            <person name="Sieber C.M.K."/>
            <person name="Emerson J.B."/>
            <person name="Anantharaman K."/>
            <person name="Thomas B.C."/>
            <person name="Malmstrom R."/>
            <person name="Stieglmeier M."/>
            <person name="Klingl A."/>
            <person name="Woyke T."/>
            <person name="Ryan C.M."/>
            <person name="Banfield J.F."/>
        </authorList>
    </citation>
    <scope>NUCLEOTIDE SEQUENCE [LARGE SCALE GENOMIC DNA]</scope>
</reference>
<accession>A0A2H0WAD7</accession>
<organism evidence="12 13">
    <name type="scientific">Candidatus Beckwithbacteria bacterium CG10_big_fil_rev_8_21_14_0_10_34_10</name>
    <dbReference type="NCBI Taxonomy" id="1974495"/>
    <lineage>
        <taxon>Bacteria</taxon>
        <taxon>Candidatus Beckwithiibacteriota</taxon>
    </lineage>
</organism>
<keyword evidence="8" id="KW-0411">Iron-sulfur</keyword>
<feature type="domain" description="Thiamine pyrophosphate enzyme TPP-binding" evidence="10">
    <location>
        <begin position="47"/>
        <end position="195"/>
    </location>
</feature>
<dbReference type="InterPro" id="IPR011896">
    <property type="entry name" value="OFOB"/>
</dbReference>
<comment type="cofactor">
    <cofactor evidence="2">
        <name>thiamine diphosphate</name>
        <dbReference type="ChEBI" id="CHEBI:58937"/>
    </cofactor>
</comment>
<evidence type="ECO:0000256" key="4">
    <source>
        <dbReference type="ARBA" id="ARBA00022723"/>
    </source>
</evidence>
<evidence type="ECO:0000256" key="5">
    <source>
        <dbReference type="ARBA" id="ARBA00022842"/>
    </source>
</evidence>
<feature type="domain" description="Pyruvate ferredoxin oxidoreductase beta subunit C-terminal" evidence="11">
    <location>
        <begin position="199"/>
        <end position="259"/>
    </location>
</feature>
<dbReference type="EMBL" id="PEZT01000001">
    <property type="protein sequence ID" value="PIS09634.1"/>
    <property type="molecule type" value="Genomic_DNA"/>
</dbReference>
<keyword evidence="7" id="KW-0408">Iron</keyword>
<evidence type="ECO:0000256" key="2">
    <source>
        <dbReference type="ARBA" id="ARBA00001964"/>
    </source>
</evidence>
<dbReference type="Gene3D" id="3.40.50.970">
    <property type="match status" value="1"/>
</dbReference>
<dbReference type="AlphaFoldDB" id="A0A2H0WAD7"/>
<sequence>MENSNKYLSHIKPTWCPGCGNFGIFTSLKNAFKKLDLDPSELAVVTDVGCSGNTADFLKTYVFHALHGRALPPAAGIKLANHKLKVVAIIGDGGCYGEGLGHYINLMRGNHDITVLVHDNSLYSLTTGQTSPTTPKGIKTKSSPNGVIEEPLNPLALALANSASFCARTYALDIKDQTNTIIKAISHSGFSLIDILQPCITFNKTQTIKWYQERVYKLKNRFKNKEEAFKETLRTDKLGTGIFWQEKRPAYHQECQTLKNEALVAKNIKNINLGELIDKLV</sequence>
<dbReference type="InterPro" id="IPR051457">
    <property type="entry name" value="2-oxoacid:Fd_oxidoreductase"/>
</dbReference>
<comment type="cofactor">
    <cofactor evidence="3">
        <name>[4Fe-4S] cluster</name>
        <dbReference type="ChEBI" id="CHEBI:49883"/>
    </cofactor>
</comment>
<protein>
    <submittedName>
        <fullName evidence="12">2-oxoacid ferredoxin oxidoreductase</fullName>
    </submittedName>
</protein>
<evidence type="ECO:0000256" key="9">
    <source>
        <dbReference type="ARBA" id="ARBA00023052"/>
    </source>
</evidence>
<dbReference type="GO" id="GO:0046872">
    <property type="term" value="F:metal ion binding"/>
    <property type="evidence" value="ECO:0007669"/>
    <property type="project" value="UniProtKB-KW"/>
</dbReference>
<evidence type="ECO:0000256" key="6">
    <source>
        <dbReference type="ARBA" id="ARBA00023002"/>
    </source>
</evidence>
<dbReference type="Proteomes" id="UP000230093">
    <property type="component" value="Unassembled WGS sequence"/>
</dbReference>
<evidence type="ECO:0000259" key="10">
    <source>
        <dbReference type="Pfam" id="PF02775"/>
    </source>
</evidence>
<evidence type="ECO:0000313" key="13">
    <source>
        <dbReference type="Proteomes" id="UP000230093"/>
    </source>
</evidence>